<dbReference type="EMBL" id="MN175499">
    <property type="protein sequence ID" value="QID05828.1"/>
    <property type="molecule type" value="Genomic_DNA"/>
</dbReference>
<sequence length="164" mass="19704">MDDEIVRKYEFEISYEFIKSMNSSIEIIKRNFLNICYKIEEEDNKIFLMESNQHNYYYNYGDQDESWIKHDLYDLNPKEKFYLLVILIRDGNYTHLFDKILYEHTDINICDENNLLLNLACRKNNLRAVVSLIELGIDVTLNNNIAIKIASYYCRDRDINIVSF</sequence>
<dbReference type="InterPro" id="IPR036770">
    <property type="entry name" value="Ankyrin_rpt-contain_sf"/>
</dbReference>
<name>A0A6G6ABX9_9VIRU</name>
<dbReference type="SUPFAM" id="SSF48403">
    <property type="entry name" value="Ankyrin repeat"/>
    <property type="match status" value="1"/>
</dbReference>
<reference evidence="1" key="1">
    <citation type="submission" date="2019-07" db="EMBL/GenBank/DDBJ databases">
        <title>The discovery of a new lineage B mimivirus raises questions about particles surface fibrils.</title>
        <authorList>
            <person name="Silva L.K.S."/>
            <person name="Rodrigues R.A.L."/>
            <person name="Andrade A.C.S.P."/>
            <person name="Hikida H."/>
            <person name="Andreani J."/>
            <person name="Levasseur A."/>
            <person name="La Scola B."/>
            <person name="Abrahao J.S."/>
        </authorList>
    </citation>
    <scope>NUCLEOTIDE SEQUENCE</scope>
    <source>
        <strain evidence="1">B60</strain>
    </source>
</reference>
<proteinExistence type="predicted"/>
<accession>A0A6G6ABX9</accession>
<protein>
    <submittedName>
        <fullName evidence="1">Ankyrin repeat-containing protein</fullName>
    </submittedName>
</protein>
<evidence type="ECO:0000313" key="1">
    <source>
        <dbReference type="EMBL" id="QID05828.1"/>
    </source>
</evidence>
<organism evidence="1">
    <name type="scientific">Borely moumouvirus</name>
    <dbReference type="NCBI Taxonomy" id="2712067"/>
    <lineage>
        <taxon>Viruses</taxon>
        <taxon>Varidnaviria</taxon>
        <taxon>Bamfordvirae</taxon>
        <taxon>Nucleocytoviricota</taxon>
        <taxon>Megaviricetes</taxon>
        <taxon>Imitervirales</taxon>
        <taxon>Mimiviridae</taxon>
        <taxon>Megamimivirinae</taxon>
        <taxon>Moumouvirus</taxon>
    </lineage>
</organism>